<name>A0A931LSS5_FIMGI</name>
<evidence type="ECO:0000256" key="9">
    <source>
        <dbReference type="ARBA" id="ARBA00048975"/>
    </source>
</evidence>
<proteinExistence type="predicted"/>
<accession>A0A931LSS5</accession>
<reference evidence="10" key="1">
    <citation type="submission" date="2020-07" db="EMBL/GenBank/DDBJ databases">
        <title>Huge and variable diversity of episymbiotic CPR bacteria and DPANN archaea in groundwater ecosystems.</title>
        <authorList>
            <person name="He C.Y."/>
            <person name="Keren R."/>
            <person name="Whittaker M."/>
            <person name="Farag I.F."/>
            <person name="Doudna J."/>
            <person name="Cate J.H.D."/>
            <person name="Banfield J.F."/>
        </authorList>
    </citation>
    <scope>NUCLEOTIDE SEQUENCE</scope>
    <source>
        <strain evidence="10">NC_groundwater_17_Pr7_B-0.1um_64_12</strain>
    </source>
</reference>
<dbReference type="GO" id="GO:0016020">
    <property type="term" value="C:membrane"/>
    <property type="evidence" value="ECO:0007669"/>
    <property type="project" value="GOC"/>
</dbReference>
<evidence type="ECO:0000256" key="8">
    <source>
        <dbReference type="ARBA" id="ARBA00023098"/>
    </source>
</evidence>
<evidence type="ECO:0000256" key="2">
    <source>
        <dbReference type="ARBA" id="ARBA00012687"/>
    </source>
</evidence>
<dbReference type="InterPro" id="IPR003835">
    <property type="entry name" value="Glyco_trans_19"/>
</dbReference>
<evidence type="ECO:0000256" key="6">
    <source>
        <dbReference type="ARBA" id="ARBA00022676"/>
    </source>
</evidence>
<dbReference type="GO" id="GO:0005543">
    <property type="term" value="F:phospholipid binding"/>
    <property type="evidence" value="ECO:0007669"/>
    <property type="project" value="TreeGrafter"/>
</dbReference>
<keyword evidence="6" id="KW-0328">Glycosyltransferase</keyword>
<comment type="caution">
    <text evidence="10">The sequence shown here is derived from an EMBL/GenBank/DDBJ whole genome shotgun (WGS) entry which is preliminary data.</text>
</comment>
<evidence type="ECO:0000256" key="7">
    <source>
        <dbReference type="ARBA" id="ARBA00022679"/>
    </source>
</evidence>
<sequence>MRVFLSAGEASGDLYAAALVREMRRLAPDRSFTFEGLGMARLRSEGVDLVADTSNWGAIGIPQALARAPHVLARLPKVAARLRAGSPGLFVAVDFGYVNMRLCRTAKAAGWKVLYFMPPGAWQRGRTAGELPPLTDAISTPFEWSARTLSEAGANAHWFGHPLLQIFGQAGIDGPRDGLAILPGSRDHELRLNLPITASVVRGWPEGVEFALAPGADRDRISAMWSRLAPDRRKDKFTVGAASDVLRRAMAALVCSGTATLEAALADCPMVVIYRTGPLTHLQAYLAGFKGRSVSLPNILLQRAVVPEFAGWRLRPAAISTALRALMTDGNARNAQLEAFAEISTVLGPRDAVTRTAELALGMA</sequence>
<keyword evidence="5" id="KW-0441">Lipid A biosynthesis</keyword>
<dbReference type="SUPFAM" id="SSF53756">
    <property type="entry name" value="UDP-Glycosyltransferase/glycogen phosphorylase"/>
    <property type="match status" value="1"/>
</dbReference>
<dbReference type="Proteomes" id="UP000727962">
    <property type="component" value="Unassembled WGS sequence"/>
</dbReference>
<organism evidence="10 11">
    <name type="scientific">Fimbriimonas ginsengisoli</name>
    <dbReference type="NCBI Taxonomy" id="1005039"/>
    <lineage>
        <taxon>Bacteria</taxon>
        <taxon>Bacillati</taxon>
        <taxon>Armatimonadota</taxon>
        <taxon>Fimbriimonadia</taxon>
        <taxon>Fimbriimonadales</taxon>
        <taxon>Fimbriimonadaceae</taxon>
        <taxon>Fimbriimonas</taxon>
    </lineage>
</organism>
<evidence type="ECO:0000256" key="5">
    <source>
        <dbReference type="ARBA" id="ARBA00022556"/>
    </source>
</evidence>
<dbReference type="GO" id="GO:0009245">
    <property type="term" value="P:lipid A biosynthetic process"/>
    <property type="evidence" value="ECO:0007669"/>
    <property type="project" value="UniProtKB-KW"/>
</dbReference>
<keyword evidence="8" id="KW-0443">Lipid metabolism</keyword>
<comment type="function">
    <text evidence="1">Condensation of UDP-2,3-diacylglucosamine and 2,3-diacylglucosamine-1-phosphate to form lipid A disaccharide, a precursor of lipid A, a phosphorylated glycolipid that anchors the lipopolysaccharide to the outer membrane of the cell.</text>
</comment>
<evidence type="ECO:0000313" key="10">
    <source>
        <dbReference type="EMBL" id="MBI1756722.1"/>
    </source>
</evidence>
<gene>
    <name evidence="10" type="ORF">HYR64_06400</name>
</gene>
<dbReference type="Pfam" id="PF02684">
    <property type="entry name" value="LpxB"/>
    <property type="match status" value="1"/>
</dbReference>
<evidence type="ECO:0000256" key="1">
    <source>
        <dbReference type="ARBA" id="ARBA00002056"/>
    </source>
</evidence>
<dbReference type="AlphaFoldDB" id="A0A931LSS5"/>
<dbReference type="PANTHER" id="PTHR30372:SF4">
    <property type="entry name" value="LIPID-A-DISACCHARIDE SYNTHASE, MITOCHONDRIAL-RELATED"/>
    <property type="match status" value="1"/>
</dbReference>
<keyword evidence="4" id="KW-0444">Lipid biosynthesis</keyword>
<protein>
    <recommendedName>
        <fullName evidence="3">Lipid-A-disaccharide synthase</fullName>
        <ecNumber evidence="2">2.4.1.182</ecNumber>
    </recommendedName>
</protein>
<dbReference type="EMBL" id="JACOSL010000039">
    <property type="protein sequence ID" value="MBI1756722.1"/>
    <property type="molecule type" value="Genomic_DNA"/>
</dbReference>
<dbReference type="PANTHER" id="PTHR30372">
    <property type="entry name" value="LIPID-A-DISACCHARIDE SYNTHASE"/>
    <property type="match status" value="1"/>
</dbReference>
<dbReference type="GO" id="GO:0008915">
    <property type="term" value="F:lipid-A-disaccharide synthase activity"/>
    <property type="evidence" value="ECO:0007669"/>
    <property type="project" value="UniProtKB-EC"/>
</dbReference>
<dbReference type="EC" id="2.4.1.182" evidence="2"/>
<comment type="catalytic activity">
    <reaction evidence="9">
        <text>a lipid X + a UDP-2-N,3-O-bis[(3R)-3-hydroxyacyl]-alpha-D-glucosamine = a lipid A disaccharide + UDP + H(+)</text>
        <dbReference type="Rhea" id="RHEA:67828"/>
        <dbReference type="ChEBI" id="CHEBI:15378"/>
        <dbReference type="ChEBI" id="CHEBI:58223"/>
        <dbReference type="ChEBI" id="CHEBI:137748"/>
        <dbReference type="ChEBI" id="CHEBI:176338"/>
        <dbReference type="ChEBI" id="CHEBI:176343"/>
        <dbReference type="EC" id="2.4.1.182"/>
    </reaction>
</comment>
<evidence type="ECO:0000313" key="11">
    <source>
        <dbReference type="Proteomes" id="UP000727962"/>
    </source>
</evidence>
<keyword evidence="7" id="KW-0808">Transferase</keyword>
<evidence type="ECO:0000256" key="4">
    <source>
        <dbReference type="ARBA" id="ARBA00022516"/>
    </source>
</evidence>
<evidence type="ECO:0000256" key="3">
    <source>
        <dbReference type="ARBA" id="ARBA00020902"/>
    </source>
</evidence>